<sequence>MVRSTIGGMPIAPKEVEAPAGDTVLFRSSPARTFVTVFAVLMLSFLVVSPIVGRLAPDTDPWWVTTIQAVIVGAAVAALYSLSARAALSTWVRISAVGLELAAQGSDPVLLAWADIAAVTVRRDGLRTVLEVTPVDLDTVHPVQDSGTGWPALTETSRGPAFTADLTQIWPSPRALRRELTRRLHPYPRPAAVVRPPQPW</sequence>
<evidence type="ECO:0000256" key="1">
    <source>
        <dbReference type="SAM" id="Phobius"/>
    </source>
</evidence>
<dbReference type="EMBL" id="FZNR01000001">
    <property type="protein sequence ID" value="SNR30797.1"/>
    <property type="molecule type" value="Genomic_DNA"/>
</dbReference>
<dbReference type="AlphaFoldDB" id="A0A238V9R6"/>
<dbReference type="Proteomes" id="UP000198415">
    <property type="component" value="Unassembled WGS sequence"/>
</dbReference>
<name>A0A238V9R6_9ACTN</name>
<organism evidence="2 3">
    <name type="scientific">Actinoplanes regularis</name>
    <dbReference type="NCBI Taxonomy" id="52697"/>
    <lineage>
        <taxon>Bacteria</taxon>
        <taxon>Bacillati</taxon>
        <taxon>Actinomycetota</taxon>
        <taxon>Actinomycetes</taxon>
        <taxon>Micromonosporales</taxon>
        <taxon>Micromonosporaceae</taxon>
        <taxon>Actinoplanes</taxon>
    </lineage>
</organism>
<feature type="transmembrane region" description="Helical" evidence="1">
    <location>
        <begin position="34"/>
        <end position="56"/>
    </location>
</feature>
<evidence type="ECO:0000313" key="3">
    <source>
        <dbReference type="Proteomes" id="UP000198415"/>
    </source>
</evidence>
<keyword evidence="1" id="KW-0812">Transmembrane</keyword>
<accession>A0A238V9R6</accession>
<evidence type="ECO:0000313" key="2">
    <source>
        <dbReference type="EMBL" id="SNR30797.1"/>
    </source>
</evidence>
<gene>
    <name evidence="2" type="ORF">SAMN06264365_101875</name>
</gene>
<keyword evidence="1" id="KW-0472">Membrane</keyword>
<keyword evidence="1" id="KW-1133">Transmembrane helix</keyword>
<reference evidence="2 3" key="1">
    <citation type="submission" date="2017-06" db="EMBL/GenBank/DDBJ databases">
        <authorList>
            <person name="Kim H.J."/>
            <person name="Triplett B.A."/>
        </authorList>
    </citation>
    <scope>NUCLEOTIDE SEQUENCE [LARGE SCALE GENOMIC DNA]</scope>
    <source>
        <strain evidence="2 3">DSM 43151</strain>
    </source>
</reference>
<feature type="transmembrane region" description="Helical" evidence="1">
    <location>
        <begin position="62"/>
        <end position="83"/>
    </location>
</feature>
<keyword evidence="3" id="KW-1185">Reference proteome</keyword>
<protein>
    <recommendedName>
        <fullName evidence="4">PH domain-containing protein</fullName>
    </recommendedName>
</protein>
<evidence type="ECO:0008006" key="4">
    <source>
        <dbReference type="Google" id="ProtNLM"/>
    </source>
</evidence>
<proteinExistence type="predicted"/>